<evidence type="ECO:0000313" key="1">
    <source>
        <dbReference type="EMBL" id="MBB4807407.1"/>
    </source>
</evidence>
<organism evidence="1 2">
    <name type="scientific">Chryseobacterium defluvii</name>
    <dbReference type="NCBI Taxonomy" id="160396"/>
    <lineage>
        <taxon>Bacteria</taxon>
        <taxon>Pseudomonadati</taxon>
        <taxon>Bacteroidota</taxon>
        <taxon>Flavobacteriia</taxon>
        <taxon>Flavobacteriales</taxon>
        <taxon>Weeksellaceae</taxon>
        <taxon>Chryseobacterium group</taxon>
        <taxon>Chryseobacterium</taxon>
    </lineage>
</organism>
<dbReference type="RefSeq" id="WP_184190279.1">
    <property type="nucleotide sequence ID" value="NZ_JACHLE010000003.1"/>
</dbReference>
<comment type="caution">
    <text evidence="1">The sequence shown here is derived from an EMBL/GenBank/DDBJ whole genome shotgun (WGS) entry which is preliminary data.</text>
</comment>
<keyword evidence="2" id="KW-1185">Reference proteome</keyword>
<dbReference type="AlphaFoldDB" id="A0A840KHI5"/>
<name>A0A840KHI5_9FLAO</name>
<proteinExistence type="predicted"/>
<gene>
    <name evidence="1" type="ORF">HNP38_002711</name>
</gene>
<dbReference type="EMBL" id="JACHLE010000003">
    <property type="protein sequence ID" value="MBB4807407.1"/>
    <property type="molecule type" value="Genomic_DNA"/>
</dbReference>
<protein>
    <submittedName>
        <fullName evidence="1">Uncharacterized protein</fullName>
    </submittedName>
</protein>
<reference evidence="1 2" key="1">
    <citation type="submission" date="2020-08" db="EMBL/GenBank/DDBJ databases">
        <title>Functional genomics of gut bacteria from endangered species of beetles.</title>
        <authorList>
            <person name="Carlos-Shanley C."/>
        </authorList>
    </citation>
    <scope>NUCLEOTIDE SEQUENCE [LARGE SCALE GENOMIC DNA]</scope>
    <source>
        <strain evidence="1 2">S00151</strain>
    </source>
</reference>
<accession>A0A840KHI5</accession>
<sequence length="209" mass="24773">MEELSQKQLKTRWADIKKQIKERQLLAYRVGIPLDKWDEYIHSTPPESEINRIYFAIQEDRKSKALRIKEELSKIVGYREAKEYSKKSGVSDTVIREVIEGKKEMAGYDIINRLELFLSVIVSGFELSIENPLNVKSYTYEQIGEITSDIDKIAESLKYYCYKLTELSRKMEKDKDWNGNEIEPTYSLERSIERLSELKTHIDLFWRFI</sequence>
<evidence type="ECO:0000313" key="2">
    <source>
        <dbReference type="Proteomes" id="UP000592180"/>
    </source>
</evidence>
<dbReference type="Proteomes" id="UP000592180">
    <property type="component" value="Unassembled WGS sequence"/>
</dbReference>